<dbReference type="SUPFAM" id="SSF52799">
    <property type="entry name" value="(Phosphotyrosine protein) phosphatases II"/>
    <property type="match status" value="1"/>
</dbReference>
<feature type="region of interest" description="Disordered" evidence="3">
    <location>
        <begin position="11"/>
        <end position="30"/>
    </location>
</feature>
<feature type="compositionally biased region" description="Polar residues" evidence="3">
    <location>
        <begin position="469"/>
        <end position="479"/>
    </location>
</feature>
<dbReference type="InterPro" id="IPR047949">
    <property type="entry name" value="PPS1_DSP"/>
</dbReference>
<reference evidence="6 7" key="1">
    <citation type="journal article" date="2016" name="Mol. Biol. Evol.">
        <title>Comparative Genomics of Early-Diverging Mushroom-Forming Fungi Provides Insights into the Origins of Lignocellulose Decay Capabilities.</title>
        <authorList>
            <person name="Nagy L.G."/>
            <person name="Riley R."/>
            <person name="Tritt A."/>
            <person name="Adam C."/>
            <person name="Daum C."/>
            <person name="Floudas D."/>
            <person name="Sun H."/>
            <person name="Yadav J.S."/>
            <person name="Pangilinan J."/>
            <person name="Larsson K.H."/>
            <person name="Matsuura K."/>
            <person name="Barry K."/>
            <person name="Labutti K."/>
            <person name="Kuo R."/>
            <person name="Ohm R.A."/>
            <person name="Bhattacharya S.S."/>
            <person name="Shirouzu T."/>
            <person name="Yoshinaga Y."/>
            <person name="Martin F.M."/>
            <person name="Grigoriev I.V."/>
            <person name="Hibbett D.S."/>
        </authorList>
    </citation>
    <scope>NUCLEOTIDE SEQUENCE [LARGE SCALE GENOMIC DNA]</scope>
    <source>
        <strain evidence="6 7">CBS 109695</strain>
    </source>
</reference>
<dbReference type="InterPro" id="IPR000387">
    <property type="entry name" value="Tyr_Pase_dom"/>
</dbReference>
<evidence type="ECO:0000259" key="4">
    <source>
        <dbReference type="PROSITE" id="PS50054"/>
    </source>
</evidence>
<proteinExistence type="predicted"/>
<dbReference type="Pfam" id="PF00782">
    <property type="entry name" value="DSPc"/>
    <property type="match status" value="1"/>
</dbReference>
<gene>
    <name evidence="6" type="ORF">FIBSPDRAFT_22975</name>
</gene>
<dbReference type="OrthoDB" id="273181at2759"/>
<dbReference type="GO" id="GO:0033260">
    <property type="term" value="P:nuclear DNA replication"/>
    <property type="evidence" value="ECO:0007669"/>
    <property type="project" value="InterPro"/>
</dbReference>
<dbReference type="PROSITE" id="PS50054">
    <property type="entry name" value="TYR_PHOSPHATASE_DUAL"/>
    <property type="match status" value="1"/>
</dbReference>
<dbReference type="EMBL" id="KV417580">
    <property type="protein sequence ID" value="KZP17660.1"/>
    <property type="molecule type" value="Genomic_DNA"/>
</dbReference>
<feature type="region of interest" description="Disordered" evidence="3">
    <location>
        <begin position="460"/>
        <end position="479"/>
    </location>
</feature>
<dbReference type="InterPro" id="IPR053239">
    <property type="entry name" value="Dual_spec_PTase"/>
</dbReference>
<evidence type="ECO:0000256" key="1">
    <source>
        <dbReference type="ARBA" id="ARBA00022801"/>
    </source>
</evidence>
<dbReference type="PROSITE" id="PS00383">
    <property type="entry name" value="TYR_PHOSPHATASE_1"/>
    <property type="match status" value="1"/>
</dbReference>
<dbReference type="InterPro" id="IPR016130">
    <property type="entry name" value="Tyr_Pase_AS"/>
</dbReference>
<evidence type="ECO:0000313" key="6">
    <source>
        <dbReference type="EMBL" id="KZP17660.1"/>
    </source>
</evidence>
<dbReference type="PANTHER" id="PTHR47550:SF1">
    <property type="entry name" value="DUAL SPECIFICITY PROTEIN PHOSPHATASE PPS1"/>
    <property type="match status" value="1"/>
</dbReference>
<dbReference type="InterPro" id="IPR000340">
    <property type="entry name" value="Dual-sp_phosphatase_cat-dom"/>
</dbReference>
<feature type="compositionally biased region" description="Low complexity" evidence="3">
    <location>
        <begin position="97"/>
        <end position="108"/>
    </location>
</feature>
<evidence type="ECO:0000256" key="2">
    <source>
        <dbReference type="ARBA" id="ARBA00022912"/>
    </source>
</evidence>
<dbReference type="GO" id="GO:0008138">
    <property type="term" value="F:protein tyrosine/serine/threonine phosphatase activity"/>
    <property type="evidence" value="ECO:0007669"/>
    <property type="project" value="InterPro"/>
</dbReference>
<dbReference type="SMART" id="SM00195">
    <property type="entry name" value="DSPc"/>
    <property type="match status" value="1"/>
</dbReference>
<keyword evidence="2" id="KW-0904">Protein phosphatase</keyword>
<dbReference type="Gene3D" id="3.90.190.10">
    <property type="entry name" value="Protein tyrosine phosphatase superfamily"/>
    <property type="match status" value="1"/>
</dbReference>
<evidence type="ECO:0000259" key="5">
    <source>
        <dbReference type="PROSITE" id="PS50056"/>
    </source>
</evidence>
<evidence type="ECO:0000256" key="3">
    <source>
        <dbReference type="SAM" id="MobiDB-lite"/>
    </source>
</evidence>
<feature type="compositionally biased region" description="Low complexity" evidence="3">
    <location>
        <begin position="310"/>
        <end position="325"/>
    </location>
</feature>
<dbReference type="PANTHER" id="PTHR47550">
    <property type="entry name" value="DUAL SPECIFICITY PROTEIN PHOSPHATASE PPS1"/>
    <property type="match status" value="1"/>
</dbReference>
<keyword evidence="7" id="KW-1185">Reference proteome</keyword>
<organism evidence="6 7">
    <name type="scientific">Athelia psychrophila</name>
    <dbReference type="NCBI Taxonomy" id="1759441"/>
    <lineage>
        <taxon>Eukaryota</taxon>
        <taxon>Fungi</taxon>
        <taxon>Dikarya</taxon>
        <taxon>Basidiomycota</taxon>
        <taxon>Agaricomycotina</taxon>
        <taxon>Agaricomycetes</taxon>
        <taxon>Agaricomycetidae</taxon>
        <taxon>Atheliales</taxon>
        <taxon>Atheliaceae</taxon>
        <taxon>Athelia</taxon>
    </lineage>
</organism>
<accession>A0A166GBC2</accession>
<evidence type="ECO:0000313" key="7">
    <source>
        <dbReference type="Proteomes" id="UP000076532"/>
    </source>
</evidence>
<feature type="region of interest" description="Disordered" evidence="3">
    <location>
        <begin position="302"/>
        <end position="326"/>
    </location>
</feature>
<protein>
    <submittedName>
        <fullName evidence="6">Uncharacterized protein</fullName>
    </submittedName>
</protein>
<dbReference type="InterPro" id="IPR029021">
    <property type="entry name" value="Prot-tyrosine_phosphatase-like"/>
</dbReference>
<dbReference type="PROSITE" id="PS50056">
    <property type="entry name" value="TYR_PHOSPHATASE_2"/>
    <property type="match status" value="1"/>
</dbReference>
<feature type="compositionally biased region" description="Polar residues" evidence="3">
    <location>
        <begin position="120"/>
        <end position="129"/>
    </location>
</feature>
<feature type="domain" description="Tyrosine specific protein phosphatases" evidence="5">
    <location>
        <begin position="593"/>
        <end position="669"/>
    </location>
</feature>
<sequence length="718" mass="76599">MAAHVPHLMQRPVEGGCGHHSNPAPAPSHSRELRAVTIAQTVTESTAAADEGTAAVRALAGGKGRAVGNTIDLAMREKEEMRDLTRATEIISVFPAAQGPSASTSPSPSASPAPPTHSAEQAQDFSASTTRDRWAPHVGQVFLGNLGDVPLSKDGADLAQDPFEWRGSNDPRDGYGYDVCVECHEMAPFPTTAHMRAADEHLSMLDTMWVERCKAEAEAGLGGLAEGGGLGPNGEIPVRPPPNANAIIHLPFPSSPPSTSAAVAALLPFVKFLERLVQPPSAPGAGSSVSVTVATRSGNRWTSLFPVPGPRSRSSTTPSAPYAPRTPHRTRALKVLLYSADGYTESSVPALCMLMAARALSLPEAYLELQCVKKRSFFVYQGDLGVLRRVEARLENERERTVGGAGGAVRVGASVVGGPGKQGSWPRYASPSGFYGGAGAGHGHGHARASMSTASFAEAPGAGGAVVPSQQGRRPRASTSPWLPSLFEDHQAWFSDPRFDGSFPSRVLPFLYLGNLNHASNAYMLHALGITHVVSVGECALVPPQHGDAAGANDCHRAGPHFVAGKGPGGQGSLWIEEREGRIKVLDIKGVCDDGIDTLEPQLEPICDWIEKARREGGQVLVHCRVGVSRSATVTIAYVMKHLNVPLVDAYLIVRSRRLSVLIQPNMRLLYNLCGWEVKLAKERAGENEDLLRHELARTLSWPYLSKEVHALNEKYLH</sequence>
<dbReference type="InterPro" id="IPR020422">
    <property type="entry name" value="TYR_PHOSPHATASE_DUAL_dom"/>
</dbReference>
<dbReference type="CDD" id="cd14516">
    <property type="entry name" value="DSP_fungal_PPS1"/>
    <property type="match status" value="1"/>
</dbReference>
<feature type="domain" description="Tyrosine-protein phosphatase" evidence="4">
    <location>
        <begin position="503"/>
        <end position="682"/>
    </location>
</feature>
<dbReference type="AlphaFoldDB" id="A0A166GBC2"/>
<dbReference type="STRING" id="436010.A0A166GBC2"/>
<dbReference type="Proteomes" id="UP000076532">
    <property type="component" value="Unassembled WGS sequence"/>
</dbReference>
<keyword evidence="1" id="KW-0378">Hydrolase</keyword>
<feature type="region of interest" description="Disordered" evidence="3">
    <location>
        <begin position="97"/>
        <end position="131"/>
    </location>
</feature>
<name>A0A166GBC2_9AGAM</name>
<dbReference type="GO" id="GO:0005634">
    <property type="term" value="C:nucleus"/>
    <property type="evidence" value="ECO:0007669"/>
    <property type="project" value="GOC"/>
</dbReference>